<dbReference type="SUPFAM" id="SSF48403">
    <property type="entry name" value="Ankyrin repeat"/>
    <property type="match status" value="1"/>
</dbReference>
<evidence type="ECO:0000256" key="9">
    <source>
        <dbReference type="SAM" id="MobiDB-lite"/>
    </source>
</evidence>
<evidence type="ECO:0000256" key="6">
    <source>
        <dbReference type="ARBA" id="ARBA00023043"/>
    </source>
</evidence>
<proteinExistence type="inferred from homology"/>
<feature type="region of interest" description="Disordered" evidence="9">
    <location>
        <begin position="557"/>
        <end position="600"/>
    </location>
</feature>
<dbReference type="SMART" id="SM00355">
    <property type="entry name" value="ZnF_C2H2"/>
    <property type="match status" value="2"/>
</dbReference>
<dbReference type="InterPro" id="IPR013087">
    <property type="entry name" value="Znf_C2H2_type"/>
</dbReference>
<dbReference type="Gene3D" id="1.25.40.20">
    <property type="entry name" value="Ankyrin repeat-containing domain"/>
    <property type="match status" value="1"/>
</dbReference>
<dbReference type="GO" id="GO:0016567">
    <property type="term" value="P:protein ubiquitination"/>
    <property type="evidence" value="ECO:0007669"/>
    <property type="project" value="TreeGrafter"/>
</dbReference>
<dbReference type="PANTHER" id="PTHR24136">
    <property type="entry name" value="SOWAH (DROSOPHILA) HOMOLOG"/>
    <property type="match status" value="1"/>
</dbReference>
<dbReference type="Gene3D" id="3.30.160.60">
    <property type="entry name" value="Classic Zinc Finger"/>
    <property type="match status" value="2"/>
</dbReference>
<dbReference type="EMBL" id="CADCXV010001472">
    <property type="protein sequence ID" value="CAB0044570.1"/>
    <property type="molecule type" value="Genomic_DNA"/>
</dbReference>
<feature type="domain" description="C2H2-type" evidence="11">
    <location>
        <begin position="58"/>
        <end position="83"/>
    </location>
</feature>
<organism evidence="12 13">
    <name type="scientific">Trichogramma brassicae</name>
    <dbReference type="NCBI Taxonomy" id="86971"/>
    <lineage>
        <taxon>Eukaryota</taxon>
        <taxon>Metazoa</taxon>
        <taxon>Ecdysozoa</taxon>
        <taxon>Arthropoda</taxon>
        <taxon>Hexapoda</taxon>
        <taxon>Insecta</taxon>
        <taxon>Pterygota</taxon>
        <taxon>Neoptera</taxon>
        <taxon>Endopterygota</taxon>
        <taxon>Hymenoptera</taxon>
        <taxon>Apocrita</taxon>
        <taxon>Proctotrupomorpha</taxon>
        <taxon>Chalcidoidea</taxon>
        <taxon>Trichogrammatidae</taxon>
        <taxon>Trichogramma</taxon>
    </lineage>
</organism>
<dbReference type="Proteomes" id="UP000479190">
    <property type="component" value="Unassembled WGS sequence"/>
</dbReference>
<feature type="compositionally biased region" description="Basic residues" evidence="9">
    <location>
        <begin position="591"/>
        <end position="600"/>
    </location>
</feature>
<evidence type="ECO:0000256" key="8">
    <source>
        <dbReference type="PROSITE-ProRule" id="PRU00042"/>
    </source>
</evidence>
<keyword evidence="10" id="KW-1133">Transmembrane helix</keyword>
<dbReference type="SMART" id="SM00248">
    <property type="entry name" value="ANK"/>
    <property type="match status" value="5"/>
</dbReference>
<keyword evidence="6 7" id="KW-0040">ANK repeat</keyword>
<feature type="domain" description="C2H2-type" evidence="11">
    <location>
        <begin position="29"/>
        <end position="57"/>
    </location>
</feature>
<dbReference type="AlphaFoldDB" id="A0A6H5J7R2"/>
<dbReference type="SUPFAM" id="SSF57667">
    <property type="entry name" value="beta-beta-alpha zinc fingers"/>
    <property type="match status" value="1"/>
</dbReference>
<keyword evidence="10" id="KW-0812">Transmembrane</keyword>
<name>A0A6H5J7R2_9HYME</name>
<evidence type="ECO:0000313" key="12">
    <source>
        <dbReference type="EMBL" id="CAB0044570.1"/>
    </source>
</evidence>
<comment type="similarity">
    <text evidence="1">Belongs to the ankyrin SOCS box (ASB) family.</text>
</comment>
<keyword evidence="10" id="KW-0472">Membrane</keyword>
<dbReference type="InterPro" id="IPR002110">
    <property type="entry name" value="Ankyrin_rpt"/>
</dbReference>
<gene>
    <name evidence="12" type="ORF">TBRA_LOCUS16158</name>
</gene>
<feature type="compositionally biased region" description="Pro residues" evidence="9">
    <location>
        <begin position="573"/>
        <end position="584"/>
    </location>
</feature>
<keyword evidence="2" id="KW-0479">Metal-binding</keyword>
<dbReference type="InterPro" id="IPR051573">
    <property type="entry name" value="Ankyrin-SOCS_box_domain"/>
</dbReference>
<dbReference type="OrthoDB" id="496981at2759"/>
<dbReference type="PROSITE" id="PS50088">
    <property type="entry name" value="ANK_REPEAT"/>
    <property type="match status" value="2"/>
</dbReference>
<dbReference type="PROSITE" id="PS00028">
    <property type="entry name" value="ZINC_FINGER_C2H2_1"/>
    <property type="match status" value="1"/>
</dbReference>
<feature type="transmembrane region" description="Helical" evidence="10">
    <location>
        <begin position="526"/>
        <end position="546"/>
    </location>
</feature>
<dbReference type="Pfam" id="PF12796">
    <property type="entry name" value="Ank_2"/>
    <property type="match status" value="1"/>
</dbReference>
<protein>
    <recommendedName>
        <fullName evidence="11">C2H2-type domain-containing protein</fullName>
    </recommendedName>
</protein>
<keyword evidence="5" id="KW-0862">Zinc</keyword>
<dbReference type="FunFam" id="3.30.160.60:FF:000100">
    <property type="entry name" value="Zinc finger 45-like"/>
    <property type="match status" value="1"/>
</dbReference>
<accession>A0A6H5J7R2</accession>
<dbReference type="PROSITE" id="PS50297">
    <property type="entry name" value="ANK_REP_REGION"/>
    <property type="match status" value="2"/>
</dbReference>
<evidence type="ECO:0000313" key="13">
    <source>
        <dbReference type="Proteomes" id="UP000479190"/>
    </source>
</evidence>
<evidence type="ECO:0000256" key="5">
    <source>
        <dbReference type="ARBA" id="ARBA00022833"/>
    </source>
</evidence>
<sequence length="600" mass="68957">MGDIRQETFTPELSMIKHRETVHNGRKDYACDKCEKKFGEKSKLIRHQRTVQEGSKDYACNKCEKKFGVQSNLLVHQRTVHEGIFRKSEIERLLGDSLYVFNIESNHDCGGRQFIEFLAEIGYKDEPTVDKDGKPLLNRSTAVHFAACNEKFYYIGELFKIYDKFDLNYCNEFGLTHFHAACMAGCHGVVEKFLELGQDPNCMAQISSLVPPPLHYALKYEHRRVIELLLRNGADPNLADTIGVAPLHVICNHCHYADEFAKILFKISDETGQTVRVDARDTQGQTALQLAVTSLLPDLVDVLLDRGANMSKIVFPTKSNSEKKFLEEDKYPHYYTLRRVSAIMLIVERFEKKGHEFGPSDALRIRKFFVNEGLFKKAVFNLAKFAEEVKHLNIGDEDSSPKLYDAICRQPQEAINLVTYSDCFDFARSRKLWSFSVEFREPCAWHLCEIIEKKFHAWHRTVASLHRYMAHIFICKSASIKSQFNNNIWTILATIPQPLPDTRPPQILAIPPPAPLRRLESEAACGYLLLIFGICMMTNFFFFFICMSRMQECPIDADAPSPPKRRRSSKGPSPSPPPPPPPLPQLLRYAQQRHHRHRHH</sequence>
<keyword evidence="13" id="KW-1185">Reference proteome</keyword>
<dbReference type="PANTHER" id="PTHR24136:SF15">
    <property type="entry name" value="ANK_REP_REGION DOMAIN-CONTAINING PROTEIN"/>
    <property type="match status" value="1"/>
</dbReference>
<dbReference type="GO" id="GO:0008270">
    <property type="term" value="F:zinc ion binding"/>
    <property type="evidence" value="ECO:0007669"/>
    <property type="project" value="UniProtKB-KW"/>
</dbReference>
<reference evidence="12 13" key="1">
    <citation type="submission" date="2020-02" db="EMBL/GenBank/DDBJ databases">
        <authorList>
            <person name="Ferguson B K."/>
        </authorList>
    </citation>
    <scope>NUCLEOTIDE SEQUENCE [LARGE SCALE GENOMIC DNA]</scope>
</reference>
<dbReference type="InterPro" id="IPR036770">
    <property type="entry name" value="Ankyrin_rpt-contain_sf"/>
</dbReference>
<evidence type="ECO:0000256" key="1">
    <source>
        <dbReference type="ARBA" id="ARBA00005949"/>
    </source>
</evidence>
<evidence type="ECO:0000256" key="7">
    <source>
        <dbReference type="PROSITE-ProRule" id="PRU00023"/>
    </source>
</evidence>
<keyword evidence="3" id="KW-0677">Repeat</keyword>
<feature type="repeat" description="ANK" evidence="7">
    <location>
        <begin position="213"/>
        <end position="241"/>
    </location>
</feature>
<dbReference type="PROSITE" id="PS50157">
    <property type="entry name" value="ZINC_FINGER_C2H2_2"/>
    <property type="match status" value="2"/>
</dbReference>
<dbReference type="InterPro" id="IPR036236">
    <property type="entry name" value="Znf_C2H2_sf"/>
</dbReference>
<feature type="repeat" description="ANK" evidence="7">
    <location>
        <begin position="283"/>
        <end position="311"/>
    </location>
</feature>
<evidence type="ECO:0000256" key="3">
    <source>
        <dbReference type="ARBA" id="ARBA00022737"/>
    </source>
</evidence>
<dbReference type="Pfam" id="PF00096">
    <property type="entry name" value="zf-C2H2"/>
    <property type="match status" value="2"/>
</dbReference>
<evidence type="ECO:0000259" key="11">
    <source>
        <dbReference type="PROSITE" id="PS50157"/>
    </source>
</evidence>
<evidence type="ECO:0000256" key="4">
    <source>
        <dbReference type="ARBA" id="ARBA00022771"/>
    </source>
</evidence>
<evidence type="ECO:0000256" key="10">
    <source>
        <dbReference type="SAM" id="Phobius"/>
    </source>
</evidence>
<keyword evidence="4 8" id="KW-0863">Zinc-finger</keyword>
<dbReference type="GO" id="GO:0045732">
    <property type="term" value="P:positive regulation of protein catabolic process"/>
    <property type="evidence" value="ECO:0007669"/>
    <property type="project" value="TreeGrafter"/>
</dbReference>
<evidence type="ECO:0000256" key="2">
    <source>
        <dbReference type="ARBA" id="ARBA00022723"/>
    </source>
</evidence>